<evidence type="ECO:0000259" key="4">
    <source>
        <dbReference type="PROSITE" id="PS50102"/>
    </source>
</evidence>
<reference evidence="6 7" key="1">
    <citation type="submission" date="2020-12" db="EMBL/GenBank/DDBJ databases">
        <title>Concerted genomic and epigenomic changes stabilize Arabidopsis allopolyploids.</title>
        <authorList>
            <person name="Chen Z."/>
        </authorList>
    </citation>
    <scope>NUCLEOTIDE SEQUENCE [LARGE SCALE GENOMIC DNA]</scope>
    <source>
        <strain evidence="6">Allo738</strain>
        <tissue evidence="6">Leaf</tissue>
    </source>
</reference>
<evidence type="ECO:0000256" key="3">
    <source>
        <dbReference type="SAM" id="MobiDB-lite"/>
    </source>
</evidence>
<evidence type="ECO:0000256" key="2">
    <source>
        <dbReference type="PROSITE-ProRule" id="PRU00339"/>
    </source>
</evidence>
<dbReference type="FunFam" id="1.25.40.10:FF:000778">
    <property type="entry name" value="Protein SGT1 homolog"/>
    <property type="match status" value="1"/>
</dbReference>
<keyword evidence="7" id="KW-1185">Reference proteome</keyword>
<evidence type="ECO:0000259" key="5">
    <source>
        <dbReference type="PROSITE" id="PS51203"/>
    </source>
</evidence>
<dbReference type="GO" id="GO:0003723">
    <property type="term" value="F:RNA binding"/>
    <property type="evidence" value="ECO:0007669"/>
    <property type="project" value="UniProtKB-UniRule"/>
</dbReference>
<proteinExistence type="predicted"/>
<protein>
    <submittedName>
        <fullName evidence="6">RNA recognition motif domain</fullName>
    </submittedName>
</protein>
<dbReference type="InterPro" id="IPR044563">
    <property type="entry name" value="Sgt1-like"/>
</dbReference>
<feature type="compositionally biased region" description="Basic residues" evidence="3">
    <location>
        <begin position="296"/>
        <end position="308"/>
    </location>
</feature>
<dbReference type="Pfam" id="PF13181">
    <property type="entry name" value="TPR_8"/>
    <property type="match status" value="2"/>
</dbReference>
<keyword evidence="2" id="KW-0802">TPR repeat</keyword>
<feature type="repeat" description="TPR" evidence="2">
    <location>
        <begin position="2"/>
        <end position="35"/>
    </location>
</feature>
<dbReference type="SMART" id="SM00028">
    <property type="entry name" value="TPR"/>
    <property type="match status" value="3"/>
</dbReference>
<dbReference type="EMBL" id="JAEFBK010000011">
    <property type="protein sequence ID" value="KAG7552729.1"/>
    <property type="molecule type" value="Genomic_DNA"/>
</dbReference>
<dbReference type="Pfam" id="PF04969">
    <property type="entry name" value="CS"/>
    <property type="match status" value="1"/>
</dbReference>
<dbReference type="PROSITE" id="PS51203">
    <property type="entry name" value="CS"/>
    <property type="match status" value="1"/>
</dbReference>
<feature type="region of interest" description="Disordered" evidence="3">
    <location>
        <begin position="243"/>
        <end position="313"/>
    </location>
</feature>
<dbReference type="Pfam" id="PF00076">
    <property type="entry name" value="RRM_1"/>
    <property type="match status" value="1"/>
</dbReference>
<feature type="domain" description="RRM" evidence="4">
    <location>
        <begin position="390"/>
        <end position="472"/>
    </location>
</feature>
<name>A0A8T1Z4C1_9BRAS</name>
<dbReference type="PROSITE" id="PS50102">
    <property type="entry name" value="RRM"/>
    <property type="match status" value="1"/>
</dbReference>
<dbReference type="InterPro" id="IPR019734">
    <property type="entry name" value="TPR_rpt"/>
</dbReference>
<dbReference type="AlphaFoldDB" id="A0A8T1Z4C1"/>
<dbReference type="PANTHER" id="PTHR45862">
    <property type="entry name" value="PROTEIN SGT1 HOMOLOG"/>
    <property type="match status" value="1"/>
</dbReference>
<dbReference type="PROSITE" id="PS50005">
    <property type="entry name" value="TPR"/>
    <property type="match status" value="2"/>
</dbReference>
<dbReference type="GO" id="GO:0051087">
    <property type="term" value="F:protein-folding chaperone binding"/>
    <property type="evidence" value="ECO:0007669"/>
    <property type="project" value="InterPro"/>
</dbReference>
<dbReference type="InterPro" id="IPR007052">
    <property type="entry name" value="CS_dom"/>
</dbReference>
<evidence type="ECO:0000313" key="7">
    <source>
        <dbReference type="Proteomes" id="UP000694240"/>
    </source>
</evidence>
<dbReference type="SMART" id="SM00360">
    <property type="entry name" value="RRM"/>
    <property type="match status" value="1"/>
</dbReference>
<keyword evidence="1" id="KW-0694">RNA-binding</keyword>
<gene>
    <name evidence="6" type="ORF">ISN45_Aa06g033170</name>
</gene>
<feature type="domain" description="CS" evidence="5">
    <location>
        <begin position="135"/>
        <end position="224"/>
    </location>
</feature>
<sequence>MAKEFVEKAKKAYLDDDFDVAVDLYSKAIELDPNCAAFFADRAQANIKLDNFTEAVADANKAIELQPTLAKAYLRKGTACMKLEEYRTAKAALEKGASVAPNEPKFKKMIDECDLRIAVPPGLLPPAPTPAAPAEPMFIHEFYQKREEAVVAIYAKGIPKENVSVKFGEQILSVVIDVAGEKAYHLQARLFGKIIPEKCRYEVLSTRVEIRLPKAERILWPALEYGKGQCVLPKPYVSSAFSQRPVYPSSNPKNVRLFTMEPHNPKSDESAGSKNDKSIKRNHGSDSEDHADGSKKIRKCTTMKQKSKNKIDEDEKIDQKNEIIELSRSIKELTEAVKKLPEILLTMLKDRETTPEENEEEEMMHRGCSLHIPKNDCVDCQKVGVYHNKQTILVMGFESLRLPQDQVKKMFRDLFGSCGEITTLTVPINYKTGFPMGFAFINLKNGQGVEKALKLHYSELEGIPLVVTLAQERHLGKIYHGCERCMSETSARMDLPDEPEVHPVARFPRLSFC</sequence>
<accession>A0A8T1Z4C1</accession>
<comment type="caution">
    <text evidence="6">The sequence shown here is derived from an EMBL/GenBank/DDBJ whole genome shotgun (WGS) entry which is preliminary data.</text>
</comment>
<evidence type="ECO:0000256" key="1">
    <source>
        <dbReference type="PROSITE-ProRule" id="PRU00176"/>
    </source>
</evidence>
<evidence type="ECO:0000313" key="6">
    <source>
        <dbReference type="EMBL" id="KAG7552729.1"/>
    </source>
</evidence>
<feature type="compositionally biased region" description="Basic and acidic residues" evidence="3">
    <location>
        <begin position="263"/>
        <end position="295"/>
    </location>
</feature>
<organism evidence="6 7">
    <name type="scientific">Arabidopsis thaliana x Arabidopsis arenosa</name>
    <dbReference type="NCBI Taxonomy" id="1240361"/>
    <lineage>
        <taxon>Eukaryota</taxon>
        <taxon>Viridiplantae</taxon>
        <taxon>Streptophyta</taxon>
        <taxon>Embryophyta</taxon>
        <taxon>Tracheophyta</taxon>
        <taxon>Spermatophyta</taxon>
        <taxon>Magnoliopsida</taxon>
        <taxon>eudicotyledons</taxon>
        <taxon>Gunneridae</taxon>
        <taxon>Pentapetalae</taxon>
        <taxon>rosids</taxon>
        <taxon>malvids</taxon>
        <taxon>Brassicales</taxon>
        <taxon>Brassicaceae</taxon>
        <taxon>Camelineae</taxon>
        <taxon>Arabidopsis</taxon>
    </lineage>
</organism>
<dbReference type="GO" id="GO:0006950">
    <property type="term" value="P:response to stress"/>
    <property type="evidence" value="ECO:0007669"/>
    <property type="project" value="UniProtKB-ARBA"/>
</dbReference>
<dbReference type="InterPro" id="IPR000504">
    <property type="entry name" value="RRM_dom"/>
</dbReference>
<feature type="repeat" description="TPR" evidence="2">
    <location>
        <begin position="70"/>
        <end position="103"/>
    </location>
</feature>
<dbReference type="CDD" id="cd06466">
    <property type="entry name" value="p23_CS_SGT1_like"/>
    <property type="match status" value="1"/>
</dbReference>
<dbReference type="Proteomes" id="UP000694240">
    <property type="component" value="Chromosome 11"/>
</dbReference>